<proteinExistence type="predicted"/>
<comment type="caution">
    <text evidence="3">The sequence shown here is derived from an EMBL/GenBank/DDBJ whole genome shotgun (WGS) entry which is preliminary data.</text>
</comment>
<dbReference type="InterPro" id="IPR036513">
    <property type="entry name" value="STAS_dom_sf"/>
</dbReference>
<dbReference type="RefSeq" id="WP_071806777.1">
    <property type="nucleotide sequence ID" value="NZ_MEIA01000207.1"/>
</dbReference>
<dbReference type="InterPro" id="IPR002645">
    <property type="entry name" value="STAS_dom"/>
</dbReference>
<sequence length="122" mass="12891">MAFSHIIERSGGLVRVTMAGEADFAAAEKLRDTLADALREHPERVEVDLSALEFIDSRSAGALVGACQAAAGFGCQMVVNNPRGRVLHVLQTMGVLDALTGGTPRPPSGPRPRAPKRERGTS</sequence>
<dbReference type="AlphaFoldDB" id="A0A1K0GK32"/>
<protein>
    <recommendedName>
        <fullName evidence="2">STAS domain-containing protein</fullName>
    </recommendedName>
</protein>
<evidence type="ECO:0000259" key="2">
    <source>
        <dbReference type="PROSITE" id="PS50801"/>
    </source>
</evidence>
<dbReference type="SUPFAM" id="SSF52091">
    <property type="entry name" value="SpoIIaa-like"/>
    <property type="match status" value="1"/>
</dbReference>
<dbReference type="Pfam" id="PF01740">
    <property type="entry name" value="STAS"/>
    <property type="match status" value="1"/>
</dbReference>
<dbReference type="PROSITE" id="PS50801">
    <property type="entry name" value="STAS"/>
    <property type="match status" value="1"/>
</dbReference>
<dbReference type="GO" id="GO:0043856">
    <property type="term" value="F:anti-sigma factor antagonist activity"/>
    <property type="evidence" value="ECO:0007669"/>
    <property type="project" value="TreeGrafter"/>
</dbReference>
<gene>
    <name evidence="3" type="ORF">BG844_19540</name>
</gene>
<feature type="domain" description="STAS" evidence="2">
    <location>
        <begin position="3"/>
        <end position="99"/>
    </location>
</feature>
<evidence type="ECO:0000313" key="4">
    <source>
        <dbReference type="Proteomes" id="UP000182486"/>
    </source>
</evidence>
<feature type="region of interest" description="Disordered" evidence="1">
    <location>
        <begin position="98"/>
        <end position="122"/>
    </location>
</feature>
<organism evidence="3 4">
    <name type="scientific">Couchioplanes caeruleus subsp. caeruleus</name>
    <dbReference type="NCBI Taxonomy" id="56427"/>
    <lineage>
        <taxon>Bacteria</taxon>
        <taxon>Bacillati</taxon>
        <taxon>Actinomycetota</taxon>
        <taxon>Actinomycetes</taxon>
        <taxon>Micromonosporales</taxon>
        <taxon>Micromonosporaceae</taxon>
        <taxon>Couchioplanes</taxon>
    </lineage>
</organism>
<dbReference type="Proteomes" id="UP000182486">
    <property type="component" value="Unassembled WGS sequence"/>
</dbReference>
<reference evidence="3 4" key="1">
    <citation type="submission" date="2016-09" db="EMBL/GenBank/DDBJ databases">
        <title>Couchioplanes caeruleus draft genome sequence.</title>
        <authorList>
            <person name="Sheehan J."/>
            <person name="Caffrey P."/>
        </authorList>
    </citation>
    <scope>NUCLEOTIDE SEQUENCE [LARGE SCALE GENOMIC DNA]</scope>
    <source>
        <strain evidence="3 4">DSM 43634</strain>
    </source>
</reference>
<evidence type="ECO:0000313" key="3">
    <source>
        <dbReference type="EMBL" id="OJF12630.1"/>
    </source>
</evidence>
<dbReference type="CDD" id="cd07043">
    <property type="entry name" value="STAS_anti-anti-sigma_factors"/>
    <property type="match status" value="1"/>
</dbReference>
<dbReference type="PANTHER" id="PTHR33495">
    <property type="entry name" value="ANTI-SIGMA FACTOR ANTAGONIST TM_1081-RELATED-RELATED"/>
    <property type="match status" value="1"/>
</dbReference>
<name>A0A1K0GK32_9ACTN</name>
<dbReference type="EMBL" id="MEIA01000207">
    <property type="protein sequence ID" value="OJF12630.1"/>
    <property type="molecule type" value="Genomic_DNA"/>
</dbReference>
<dbReference type="Gene3D" id="3.30.750.24">
    <property type="entry name" value="STAS domain"/>
    <property type="match status" value="1"/>
</dbReference>
<accession>A0A1K0GK32</accession>
<keyword evidence="4" id="KW-1185">Reference proteome</keyword>
<evidence type="ECO:0000256" key="1">
    <source>
        <dbReference type="SAM" id="MobiDB-lite"/>
    </source>
</evidence>
<dbReference type="PANTHER" id="PTHR33495:SF2">
    <property type="entry name" value="ANTI-SIGMA FACTOR ANTAGONIST TM_1081-RELATED"/>
    <property type="match status" value="1"/>
</dbReference>